<dbReference type="RefSeq" id="WP_091771467.1">
    <property type="nucleotide sequence ID" value="NZ_FNBT01000011.1"/>
</dbReference>
<protein>
    <submittedName>
        <fullName evidence="1">Uncharacterized protein</fullName>
    </submittedName>
</protein>
<dbReference type="Proteomes" id="UP000199406">
    <property type="component" value="Unassembled WGS sequence"/>
</dbReference>
<organism evidence="1 2">
    <name type="scientific">Blastococcus aurantiacus</name>
    <dbReference type="NCBI Taxonomy" id="1550231"/>
    <lineage>
        <taxon>Bacteria</taxon>
        <taxon>Bacillati</taxon>
        <taxon>Actinomycetota</taxon>
        <taxon>Actinomycetes</taxon>
        <taxon>Geodermatophilales</taxon>
        <taxon>Geodermatophilaceae</taxon>
        <taxon>Blastococcus</taxon>
    </lineage>
</organism>
<dbReference type="EMBL" id="FNBT01000011">
    <property type="protein sequence ID" value="SDG10196.1"/>
    <property type="molecule type" value="Genomic_DNA"/>
</dbReference>
<gene>
    <name evidence="1" type="ORF">SAMN05660662_0343</name>
</gene>
<reference evidence="2" key="1">
    <citation type="submission" date="2016-10" db="EMBL/GenBank/DDBJ databases">
        <authorList>
            <person name="Varghese N."/>
            <person name="Submissions S."/>
        </authorList>
    </citation>
    <scope>NUCLEOTIDE SEQUENCE [LARGE SCALE GENOMIC DNA]</scope>
    <source>
        <strain evidence="2">DSM 44268</strain>
    </source>
</reference>
<name>A0A1G7RH87_9ACTN</name>
<dbReference type="AlphaFoldDB" id="A0A1G7RH87"/>
<dbReference type="OrthoDB" id="9833615at2"/>
<sequence length="264" mass="29191">MTPPSPHDGDALHDLGRFLADLRRTGTVVTGPVDGRPGGEEHDDEPGPVEWLVTAHRGTPTGPPYRLMLDEQEFSRAVERDARVIESWWPAGDARARAYTALLLSFDAALVGVDRTPHGFVLERGDHLHLTTHHLCPDPIPHLDPDGQVANEGSYGWFAYEPGSPEFDEELAEQQRRSRHRRHSYLVLGYLEVEAAHENGQRMDATMGYLQDALGDAFGNEVFQRFSAYVEATGSPSTVALSEIMHAEDERFDAFLDALAGEGP</sequence>
<evidence type="ECO:0000313" key="2">
    <source>
        <dbReference type="Proteomes" id="UP000199406"/>
    </source>
</evidence>
<proteinExistence type="predicted"/>
<keyword evidence="2" id="KW-1185">Reference proteome</keyword>
<evidence type="ECO:0000313" key="1">
    <source>
        <dbReference type="EMBL" id="SDG10196.1"/>
    </source>
</evidence>
<accession>A0A1G7RH87</accession>